<gene>
    <name evidence="3" type="ORF">B0J13DRAFT_113859</name>
</gene>
<accession>A0A9P9FE35</accession>
<keyword evidence="1" id="KW-0175">Coiled coil</keyword>
<evidence type="ECO:0000256" key="1">
    <source>
        <dbReference type="SAM" id="Coils"/>
    </source>
</evidence>
<comment type="caution">
    <text evidence="3">The sequence shown here is derived from an EMBL/GenBank/DDBJ whole genome shotgun (WGS) entry which is preliminary data.</text>
</comment>
<proteinExistence type="predicted"/>
<keyword evidence="4" id="KW-1185">Reference proteome</keyword>
<name>A0A9P9FE35_9HYPO</name>
<feature type="compositionally biased region" description="Acidic residues" evidence="2">
    <location>
        <begin position="1"/>
        <end position="17"/>
    </location>
</feature>
<evidence type="ECO:0000313" key="3">
    <source>
        <dbReference type="EMBL" id="KAH7159823.1"/>
    </source>
</evidence>
<feature type="region of interest" description="Disordered" evidence="2">
    <location>
        <begin position="1"/>
        <end position="24"/>
    </location>
</feature>
<dbReference type="AlphaFoldDB" id="A0A9P9FE35"/>
<dbReference type="EMBL" id="JAGMUU010000002">
    <property type="protein sequence ID" value="KAH7159823.1"/>
    <property type="molecule type" value="Genomic_DNA"/>
</dbReference>
<organism evidence="3 4">
    <name type="scientific">Dactylonectria estremocensis</name>
    <dbReference type="NCBI Taxonomy" id="1079267"/>
    <lineage>
        <taxon>Eukaryota</taxon>
        <taxon>Fungi</taxon>
        <taxon>Dikarya</taxon>
        <taxon>Ascomycota</taxon>
        <taxon>Pezizomycotina</taxon>
        <taxon>Sordariomycetes</taxon>
        <taxon>Hypocreomycetidae</taxon>
        <taxon>Hypocreales</taxon>
        <taxon>Nectriaceae</taxon>
        <taxon>Dactylonectria</taxon>
    </lineage>
</organism>
<evidence type="ECO:0000256" key="2">
    <source>
        <dbReference type="SAM" id="MobiDB-lite"/>
    </source>
</evidence>
<reference evidence="3" key="1">
    <citation type="journal article" date="2021" name="Nat. Commun.">
        <title>Genetic determinants of endophytism in the Arabidopsis root mycobiome.</title>
        <authorList>
            <person name="Mesny F."/>
            <person name="Miyauchi S."/>
            <person name="Thiergart T."/>
            <person name="Pickel B."/>
            <person name="Atanasova L."/>
            <person name="Karlsson M."/>
            <person name="Huettel B."/>
            <person name="Barry K.W."/>
            <person name="Haridas S."/>
            <person name="Chen C."/>
            <person name="Bauer D."/>
            <person name="Andreopoulos W."/>
            <person name="Pangilinan J."/>
            <person name="LaButti K."/>
            <person name="Riley R."/>
            <person name="Lipzen A."/>
            <person name="Clum A."/>
            <person name="Drula E."/>
            <person name="Henrissat B."/>
            <person name="Kohler A."/>
            <person name="Grigoriev I.V."/>
            <person name="Martin F.M."/>
            <person name="Hacquard S."/>
        </authorList>
    </citation>
    <scope>NUCLEOTIDE SEQUENCE</scope>
    <source>
        <strain evidence="3">MPI-CAGE-AT-0021</strain>
    </source>
</reference>
<dbReference type="OrthoDB" id="5413531at2759"/>
<dbReference type="Proteomes" id="UP000717696">
    <property type="component" value="Unassembled WGS sequence"/>
</dbReference>
<protein>
    <submittedName>
        <fullName evidence="3">Uncharacterized protein</fullName>
    </submittedName>
</protein>
<evidence type="ECO:0000313" key="4">
    <source>
        <dbReference type="Proteomes" id="UP000717696"/>
    </source>
</evidence>
<sequence length="457" mass="51987">MSLSDDEDLSDVQDSNEEPTFNLPGNHYATAYSSRWTYPGSELLSPDDLKVLKHMNCSYLSSDKPVTLLALKQHAQSLTKLIAKLSTTSVAVAVRELGRDDGSWGYQETESFDWLNDLQTPYETEDELHHVPLYSLLNGIREESEDTGLRHHCPLAQVQDSGPLAQPGRVRRPYQTHHNLVMHANECLEILDHEYSSTGGLMSILPTNAEEDSVELAGARNSLLGQWLMHHQHLVARMHELEIDYANALEALGGEAVVPLQRRSGPDGMCQGREIAYPQDRFVLVNAGDDVTTYLHHRLDITEAHVKQKEKTWKTAGVSGERIWLKERGGDLYARGLIPIDILTRYYRLAGKGHEAPIFVMPVFDQHPNATATPRMEARPTVVSIVTPTWPKRVSEWEYKFKKQLDRAKEMEVENRKLTREMTEMKDSMALLNEELRRNKDELVFLERTLAETEPEE</sequence>
<feature type="coiled-coil region" evidence="1">
    <location>
        <begin position="401"/>
        <end position="449"/>
    </location>
</feature>